<dbReference type="Proteomes" id="UP001597024">
    <property type="component" value="Unassembled WGS sequence"/>
</dbReference>
<evidence type="ECO:0000313" key="2">
    <source>
        <dbReference type="EMBL" id="MFD0890773.1"/>
    </source>
</evidence>
<gene>
    <name evidence="2" type="ORF">ACFQ08_40025</name>
</gene>
<feature type="domain" description="PGM1 C-terminal" evidence="1">
    <location>
        <begin position="203"/>
        <end position="248"/>
    </location>
</feature>
<keyword evidence="3" id="KW-1185">Reference proteome</keyword>
<accession>A0ABW3E3W2</accession>
<dbReference type="Pfam" id="PF18105">
    <property type="entry name" value="PGM1_C"/>
    <property type="match status" value="1"/>
</dbReference>
<comment type="caution">
    <text evidence="2">The sequence shown here is derived from an EMBL/GenBank/DDBJ whole genome shotgun (WGS) entry which is preliminary data.</text>
</comment>
<organism evidence="2 3">
    <name type="scientific">Streptosporangium algeriense</name>
    <dbReference type="NCBI Taxonomy" id="1682748"/>
    <lineage>
        <taxon>Bacteria</taxon>
        <taxon>Bacillati</taxon>
        <taxon>Actinomycetota</taxon>
        <taxon>Actinomycetes</taxon>
        <taxon>Streptosporangiales</taxon>
        <taxon>Streptosporangiaceae</taxon>
        <taxon>Streptosporangium</taxon>
    </lineage>
</organism>
<dbReference type="EMBL" id="JBHTHX010002669">
    <property type="protein sequence ID" value="MFD0890773.1"/>
    <property type="molecule type" value="Genomic_DNA"/>
</dbReference>
<evidence type="ECO:0000313" key="3">
    <source>
        <dbReference type="Proteomes" id="UP001597024"/>
    </source>
</evidence>
<dbReference type="InterPro" id="IPR041356">
    <property type="entry name" value="PGM1_C"/>
</dbReference>
<keyword evidence="2" id="KW-0436">Ligase</keyword>
<reference evidence="3" key="1">
    <citation type="journal article" date="2019" name="Int. J. Syst. Evol. Microbiol.">
        <title>The Global Catalogue of Microorganisms (GCM) 10K type strain sequencing project: providing services to taxonomists for standard genome sequencing and annotation.</title>
        <authorList>
            <consortium name="The Broad Institute Genomics Platform"/>
            <consortium name="The Broad Institute Genome Sequencing Center for Infectious Disease"/>
            <person name="Wu L."/>
            <person name="Ma J."/>
        </authorList>
    </citation>
    <scope>NUCLEOTIDE SEQUENCE [LARGE SCALE GENOMIC DNA]</scope>
    <source>
        <strain evidence="3">CCUG 62974</strain>
    </source>
</reference>
<dbReference type="GO" id="GO:0016874">
    <property type="term" value="F:ligase activity"/>
    <property type="evidence" value="ECO:0007669"/>
    <property type="project" value="UniProtKB-KW"/>
</dbReference>
<feature type="non-terminal residue" evidence="2">
    <location>
        <position position="1"/>
    </location>
</feature>
<protein>
    <submittedName>
        <fullName evidence="2">Peptide ligase PGM1-related protein</fullName>
    </submittedName>
</protein>
<name>A0ABW3E3W2_9ACTN</name>
<evidence type="ECO:0000259" key="1">
    <source>
        <dbReference type="Pfam" id="PF18105"/>
    </source>
</evidence>
<sequence length="264" mass="28144">AGGLLERGLPVMLKHEFRAGGRGNEILSPVEGLTPVGAQHAVHVNGRAELEAYVARRWDWLTSNGRSPMVVERYHPDSRALFAEFDITDKGVEFAGQGELISAPLAAAQIIPAPGLAGDALAALLDGGRLLCEPLHAMGYRGTLSADAILTPESRVLFTEYNGRITGSTPVYRVFGEQVVGPGYARERVLFDRDGWPVPSFDEALAALAGAGLAYSPRTRLGAVLVTPYNTSNGSVRYCLAAESVDDAWRGQAAIEALFAGGRR</sequence>
<dbReference type="SUPFAM" id="SSF56059">
    <property type="entry name" value="Glutathione synthetase ATP-binding domain-like"/>
    <property type="match status" value="1"/>
</dbReference>
<proteinExistence type="predicted"/>